<dbReference type="InterPro" id="IPR054762">
    <property type="entry name" value="Gp19_RNaseH-like"/>
</dbReference>
<dbReference type="GO" id="GO:0098009">
    <property type="term" value="C:viral terminase, large subunit"/>
    <property type="evidence" value="ECO:0007669"/>
    <property type="project" value="UniProtKB-UniRule"/>
</dbReference>
<dbReference type="InterPro" id="IPR047987">
    <property type="entry name" value="Gp19-like_virus"/>
</dbReference>
<keyword evidence="1" id="KW-0479">Metal-binding</keyword>
<keyword evidence="1" id="KW-0540">Nuclease</keyword>
<dbReference type="Pfam" id="PF22530">
    <property type="entry name" value="Terminase-T7_RNaseH-like"/>
    <property type="match status" value="1"/>
</dbReference>
<dbReference type="EC" id="3.1.21.-" evidence="1"/>
<proteinExistence type="inferred from homology"/>
<feature type="region of interest" description="Nuclease activity" evidence="1">
    <location>
        <begin position="346"/>
        <end position="431"/>
    </location>
</feature>
<dbReference type="GO" id="GO:0046872">
    <property type="term" value="F:metal ion binding"/>
    <property type="evidence" value="ECO:0007669"/>
    <property type="project" value="UniProtKB-UniRule"/>
</dbReference>
<feature type="binding site" evidence="1">
    <location>
        <position position="366"/>
    </location>
    <ligand>
        <name>Mg(2+)</name>
        <dbReference type="ChEBI" id="CHEBI:18420"/>
        <label>2</label>
        <note>catalytic; for nuclease activity</note>
    </ligand>
</feature>
<keyword evidence="1" id="KW-0231">Viral genome packaging</keyword>
<feature type="binding site" evidence="1">
    <location>
        <position position="366"/>
    </location>
    <ligand>
        <name>Mg(2+)</name>
        <dbReference type="ChEBI" id="CHEBI:18420"/>
        <label>1</label>
        <note>catalytic; for nuclease activity</note>
    </ligand>
</feature>
<keyword evidence="4" id="KW-1185">Reference proteome</keyword>
<gene>
    <name evidence="3" type="ORF">PspYZU08_47</name>
</gene>
<accession>A0A2U7N8H7</accession>
<comment type="cofactor">
    <cofactor evidence="1">
        <name>Mg(2+)</name>
        <dbReference type="ChEBI" id="CHEBI:18420"/>
    </cofactor>
</comment>
<comment type="function">
    <text evidence="1">The terminase large subunit acts as an ATP driven molecular motor necessary for viral DNA translocation into empty capsids and as an endonuclease that cuts the viral genome at a unique and precise dsDNA sequence to initiate and to end a packaging reaction. The terminase lies at a unique vertex of the procapsid and is composed of two subunits, a small terminase subunit involved in viral DNA recognition (packaging sequence), and a large terminase subunit possessing endonucleolytic and ATPase activities. Both terminase subunits heterooligomerize and are docked on the portal protein to form the packaging machine. The terminase large subunit exhibits endonuclease activity and cleaves the viral genome concatemer. Once the DNA is packaged, the terminase detaches from the portal and gets replaced by the tail to finish maturation of the virion.</text>
</comment>
<sequence length="592" mass="66674">MSNAQKRRQRTKEEELAYIKGNFVVFLFVLWRALNLPKPTKCQIDMAKALSGNPKKRFILQAFRGIGKSFITCAYVVWKLWNNPDLKFLIVSASKERADANSIFIKRIIDLLPFLHHLKPQAKQRDSTLSFDVGPAKPDHSPSVKSAGITGQITGSRADILIADDVEVPGNSGTQAAREHLATLVTEFDAILKPGPDSLIIYLGTPQCENTLYRSLESKGYSTTIWPARYPADQKALEAYGDRLAPMLRNDLMKDNGTFWEPTDPVRFSNEDLMERELSYGKAGFAMQFMLNPNLSDAERYPLRLRDLIVGSFSADMAPTSFQWMPNPQNLVTGLPVTGLNGDAYHRYHSAGNQSAEYTAKILVVDPSGRGKDETGWAVLYMLNGYIFLMDAGGYRGGYDKETLQKLANKAKQWKVNEVLVEGNFGDGMYLQLLTPILTATWRCALIETKSKGQKELRICDVLEPVMGSHRLVVNEKVIEDEYRLAHDNYKDDGGIETGSSYSLFYQMTHITRDRGAIKHDDRLDAVAIGVQYFTESMAKDSKVGESELMEEFLEHHMSDDRMGFNSMRELTMGDCSIQYEDDGMVSNYMGW</sequence>
<comment type="domain">
    <text evidence="1">The ATPase region is in the N-terminus, whereas the nuclease region is in the central part. The C-terminus is involved in prohead binding.</text>
</comment>
<dbReference type="HAMAP" id="MF_04147">
    <property type="entry name" value="TERL_T7"/>
    <property type="match status" value="1"/>
</dbReference>
<name>A0A2U7N8H7_9CAUD</name>
<evidence type="ECO:0000256" key="1">
    <source>
        <dbReference type="HAMAP-Rule" id="MF_04147"/>
    </source>
</evidence>
<reference evidence="3 4" key="1">
    <citation type="submission" date="2017-04" db="EMBL/GenBank/DDBJ databases">
        <title>Isolation of lytic bacteriophages infecting Pseudomonas strains for biocontrol of fish and shrimp spoilage during chilled storage.</title>
        <authorList>
            <person name="Yang Z."/>
            <person name="Tao X."/>
            <person name="Gao L."/>
            <person name="Rao S."/>
        </authorList>
    </citation>
    <scope>NUCLEOTIDE SEQUENCE [LARGE SCALE GENOMIC DNA]</scope>
</reference>
<keyword evidence="1" id="KW-0255">Endonuclease</keyword>
<dbReference type="Gene3D" id="3.40.50.300">
    <property type="entry name" value="P-loop containing nucleotide triphosphate hydrolases"/>
    <property type="match status" value="1"/>
</dbReference>
<dbReference type="GO" id="GO:0004519">
    <property type="term" value="F:endonuclease activity"/>
    <property type="evidence" value="ECO:0007669"/>
    <property type="project" value="UniProtKB-UniRule"/>
</dbReference>
<keyword evidence="1" id="KW-0460">Magnesium</keyword>
<comment type="similarity">
    <text evidence="1">Belongs to the Teseptimavirus large terminase family.</text>
</comment>
<dbReference type="GO" id="GO:0005524">
    <property type="term" value="F:ATP binding"/>
    <property type="evidence" value="ECO:0007669"/>
    <property type="project" value="UniProtKB-KW"/>
</dbReference>
<feature type="short sequence motif" description="Walker B motif" evidence="1">
    <location>
        <begin position="160"/>
        <end position="165"/>
    </location>
</feature>
<evidence type="ECO:0000259" key="2">
    <source>
        <dbReference type="Pfam" id="PF22530"/>
    </source>
</evidence>
<dbReference type="InterPro" id="IPR044271">
    <property type="entry name" value="Terminase_large_su_gp19"/>
</dbReference>
<dbReference type="GO" id="GO:0019073">
    <property type="term" value="P:viral DNA genome packaging"/>
    <property type="evidence" value="ECO:0007669"/>
    <property type="project" value="UniProtKB-UniRule"/>
</dbReference>
<feature type="binding site" evidence="1">
    <location>
        <position position="525"/>
    </location>
    <ligand>
        <name>Mg(2+)</name>
        <dbReference type="ChEBI" id="CHEBI:18420"/>
        <label>1</label>
        <note>catalytic; for nuclease activity</note>
    </ligand>
</feature>
<dbReference type="EMBL" id="KY971611">
    <property type="protein sequence ID" value="ASD52223.1"/>
    <property type="molecule type" value="Genomic_DNA"/>
</dbReference>
<keyword evidence="1" id="KW-1188">Viral release from host cell</keyword>
<dbReference type="GO" id="GO:0051276">
    <property type="term" value="P:chromosome organization"/>
    <property type="evidence" value="ECO:0007669"/>
    <property type="project" value="UniProtKB-UniRule"/>
</dbReference>
<keyword evidence="1" id="KW-0067">ATP-binding</keyword>
<evidence type="ECO:0000313" key="4">
    <source>
        <dbReference type="Proteomes" id="UP000248293"/>
    </source>
</evidence>
<keyword evidence="1" id="KW-0378">Hydrolase</keyword>
<comment type="caution">
    <text evidence="1">Lacks conserved residue(s) required for the propagation of feature annotation.</text>
</comment>
<evidence type="ECO:0000313" key="3">
    <source>
        <dbReference type="EMBL" id="ASD52223.1"/>
    </source>
</evidence>
<feature type="short sequence motif" description="Walker A motif" evidence="1">
    <location>
        <begin position="62"/>
        <end position="69"/>
    </location>
</feature>
<dbReference type="EC" id="3.6.4.-" evidence="1"/>
<feature type="binding site" evidence="1">
    <location>
        <position position="422"/>
    </location>
    <ligand>
        <name>Mg(2+)</name>
        <dbReference type="ChEBI" id="CHEBI:18420"/>
        <label>2</label>
        <note>catalytic; for nuclease activity</note>
    </ligand>
</feature>
<keyword evidence="1" id="KW-0547">Nucleotide-binding</keyword>
<comment type="subunit">
    <text evidence="1">Homopentamer. Interacts with the terminase small subunit; the active complex is probably heterooligomeric. Interacts with the portal protein.</text>
</comment>
<protein>
    <recommendedName>
        <fullName evidence="1">Terminase, large subunit</fullName>
    </recommendedName>
    <alternativeName>
        <fullName evidence="1">DNA-packaging protein</fullName>
    </alternativeName>
    <domain>
        <recommendedName>
            <fullName evidence="1">ATPase</fullName>
            <ecNumber evidence="1">3.6.4.-</ecNumber>
        </recommendedName>
    </domain>
    <domain>
        <recommendedName>
            <fullName evidence="1">Endonuclease</fullName>
            <ecNumber evidence="1">3.1.21.-</ecNumber>
        </recommendedName>
    </domain>
</protein>
<dbReference type="Proteomes" id="UP000248293">
    <property type="component" value="Segment"/>
</dbReference>
<dbReference type="GO" id="GO:0016887">
    <property type="term" value="F:ATP hydrolysis activity"/>
    <property type="evidence" value="ECO:0007669"/>
    <property type="project" value="InterPro"/>
</dbReference>
<dbReference type="InterPro" id="IPR027417">
    <property type="entry name" value="P-loop_NTPase"/>
</dbReference>
<organism evidence="3 4">
    <name type="scientific">Pseudomonas phage PspYZU08</name>
    <dbReference type="NCBI Taxonomy" id="1983557"/>
    <lineage>
        <taxon>Viruses</taxon>
        <taxon>Duplodnaviria</taxon>
        <taxon>Heunggongvirae</taxon>
        <taxon>Uroviricota</taxon>
        <taxon>Caudoviricetes</taxon>
        <taxon>Autographivirales</taxon>
        <taxon>Autotranscriptaviridae</taxon>
        <taxon>Studiervirinae</taxon>
        <taxon>Pijolavirus</taxon>
        <taxon>Pijolavirus PspYZU08</taxon>
    </lineage>
</organism>
<feature type="domain" description="Terminase large subunit ribonuclease H-like" evidence="2">
    <location>
        <begin position="365"/>
        <end position="472"/>
    </location>
</feature>
<dbReference type="NCBIfam" id="NF033889">
    <property type="entry name" value="termin_lrg_T7"/>
    <property type="match status" value="1"/>
</dbReference>